<dbReference type="AlphaFoldDB" id="A0A0A8Y1Y0"/>
<name>A0A0A8Y1Y0_ARUDO</name>
<proteinExistence type="predicted"/>
<protein>
    <submittedName>
        <fullName evidence="1">Uncharacterized protein</fullName>
    </submittedName>
</protein>
<reference evidence="1" key="1">
    <citation type="submission" date="2014-09" db="EMBL/GenBank/DDBJ databases">
        <authorList>
            <person name="Magalhaes I.L.F."/>
            <person name="Oliveira U."/>
            <person name="Santos F.R."/>
            <person name="Vidigal T.H.D.A."/>
            <person name="Brescovit A.D."/>
            <person name="Santos A.J."/>
        </authorList>
    </citation>
    <scope>NUCLEOTIDE SEQUENCE</scope>
    <source>
        <tissue evidence="1">Shoot tissue taken approximately 20 cm above the soil surface</tissue>
    </source>
</reference>
<organism evidence="1">
    <name type="scientific">Arundo donax</name>
    <name type="common">Giant reed</name>
    <name type="synonym">Donax arundinaceus</name>
    <dbReference type="NCBI Taxonomy" id="35708"/>
    <lineage>
        <taxon>Eukaryota</taxon>
        <taxon>Viridiplantae</taxon>
        <taxon>Streptophyta</taxon>
        <taxon>Embryophyta</taxon>
        <taxon>Tracheophyta</taxon>
        <taxon>Spermatophyta</taxon>
        <taxon>Magnoliopsida</taxon>
        <taxon>Liliopsida</taxon>
        <taxon>Poales</taxon>
        <taxon>Poaceae</taxon>
        <taxon>PACMAD clade</taxon>
        <taxon>Arundinoideae</taxon>
        <taxon>Arundineae</taxon>
        <taxon>Arundo</taxon>
    </lineage>
</organism>
<sequence length="36" mass="4154">MDLHLRGVQAGERDQEVRPWHCGWNVGDDQRQLHGG</sequence>
<accession>A0A0A8Y1Y0</accession>
<evidence type="ECO:0000313" key="1">
    <source>
        <dbReference type="EMBL" id="JAD20141.1"/>
    </source>
</evidence>
<dbReference type="EMBL" id="GBRH01277754">
    <property type="protein sequence ID" value="JAD20141.1"/>
    <property type="molecule type" value="Transcribed_RNA"/>
</dbReference>
<reference evidence="1" key="2">
    <citation type="journal article" date="2015" name="Data Brief">
        <title>Shoot transcriptome of the giant reed, Arundo donax.</title>
        <authorList>
            <person name="Barrero R.A."/>
            <person name="Guerrero F.D."/>
            <person name="Moolhuijzen P."/>
            <person name="Goolsby J.A."/>
            <person name="Tidwell J."/>
            <person name="Bellgard S.E."/>
            <person name="Bellgard M.I."/>
        </authorList>
    </citation>
    <scope>NUCLEOTIDE SEQUENCE</scope>
    <source>
        <tissue evidence="1">Shoot tissue taken approximately 20 cm above the soil surface</tissue>
    </source>
</reference>